<feature type="compositionally biased region" description="Basic residues" evidence="1">
    <location>
        <begin position="157"/>
        <end position="169"/>
    </location>
</feature>
<keyword evidence="4" id="KW-1185">Reference proteome</keyword>
<gene>
    <name evidence="3" type="primary">Necator_chrI.g2551</name>
    <name evidence="3" type="ORF">RB195_006423</name>
</gene>
<feature type="region of interest" description="Disordered" evidence="1">
    <location>
        <begin position="146"/>
        <end position="173"/>
    </location>
</feature>
<evidence type="ECO:0000256" key="1">
    <source>
        <dbReference type="SAM" id="MobiDB-lite"/>
    </source>
</evidence>
<dbReference type="EMBL" id="JAVFWL010000001">
    <property type="protein sequence ID" value="KAK6729360.1"/>
    <property type="molecule type" value="Genomic_DNA"/>
</dbReference>
<feature type="compositionally biased region" description="Basic and acidic residues" evidence="1">
    <location>
        <begin position="238"/>
        <end position="261"/>
    </location>
</feature>
<sequence>MESVLYQKKKKLMVKGFIDKAYRAGTTIKTVHTKSTKQWLCILNSLLQRTVEQSPQLILLQILGSALSLQMDDNIFDNSEEVELERIRAYSHEHIMRLVSSQHGGYRRIFIGSSVAAGIGIALLVLNVVIYGGTQLILSDYPEELSGEFSSDEDGTRRRRKKKRPKKMKSAVINPEEFKTTAPLVHMRNIEGEVKHALEKVKSKELTEIKFDPSQNEITAIGSTIDMFDKPFRKTIEFSKSAEAEEKKQNKTKKKVEEKKPAKTTPVQTSSTTSKSTPDAKKH</sequence>
<keyword evidence="2" id="KW-0472">Membrane</keyword>
<protein>
    <submittedName>
        <fullName evidence="3">Uncharacterized protein</fullName>
    </submittedName>
</protein>
<organism evidence="3 4">
    <name type="scientific">Necator americanus</name>
    <name type="common">Human hookworm</name>
    <dbReference type="NCBI Taxonomy" id="51031"/>
    <lineage>
        <taxon>Eukaryota</taxon>
        <taxon>Metazoa</taxon>
        <taxon>Ecdysozoa</taxon>
        <taxon>Nematoda</taxon>
        <taxon>Chromadorea</taxon>
        <taxon>Rhabditida</taxon>
        <taxon>Rhabditina</taxon>
        <taxon>Rhabditomorpha</taxon>
        <taxon>Strongyloidea</taxon>
        <taxon>Ancylostomatidae</taxon>
        <taxon>Bunostominae</taxon>
        <taxon>Necator</taxon>
    </lineage>
</organism>
<accession>A0ABR1BVW3</accession>
<reference evidence="3 4" key="1">
    <citation type="submission" date="2023-08" db="EMBL/GenBank/DDBJ databases">
        <title>A Necator americanus chromosomal reference genome.</title>
        <authorList>
            <person name="Ilik V."/>
            <person name="Petrzelkova K.J."/>
            <person name="Pardy F."/>
            <person name="Fuh T."/>
            <person name="Niatou-Singa F.S."/>
            <person name="Gouil Q."/>
            <person name="Baker L."/>
            <person name="Ritchie M.E."/>
            <person name="Jex A.R."/>
            <person name="Gazzola D."/>
            <person name="Li H."/>
            <person name="Toshio Fujiwara R."/>
            <person name="Zhan B."/>
            <person name="Aroian R.V."/>
            <person name="Pafco B."/>
            <person name="Schwarz E.M."/>
        </authorList>
    </citation>
    <scope>NUCLEOTIDE SEQUENCE [LARGE SCALE GENOMIC DNA]</scope>
    <source>
        <strain evidence="3 4">Aroian</strain>
        <tissue evidence="3">Whole animal</tissue>
    </source>
</reference>
<comment type="caution">
    <text evidence="3">The sequence shown here is derived from an EMBL/GenBank/DDBJ whole genome shotgun (WGS) entry which is preliminary data.</text>
</comment>
<keyword evidence="2" id="KW-1133">Transmembrane helix</keyword>
<dbReference type="Proteomes" id="UP001303046">
    <property type="component" value="Unassembled WGS sequence"/>
</dbReference>
<feature type="region of interest" description="Disordered" evidence="1">
    <location>
        <begin position="238"/>
        <end position="283"/>
    </location>
</feature>
<name>A0ABR1BVW3_NECAM</name>
<evidence type="ECO:0000313" key="3">
    <source>
        <dbReference type="EMBL" id="KAK6729360.1"/>
    </source>
</evidence>
<evidence type="ECO:0000256" key="2">
    <source>
        <dbReference type="SAM" id="Phobius"/>
    </source>
</evidence>
<feature type="compositionally biased region" description="Polar residues" evidence="1">
    <location>
        <begin position="266"/>
        <end position="277"/>
    </location>
</feature>
<feature type="transmembrane region" description="Helical" evidence="2">
    <location>
        <begin position="109"/>
        <end position="132"/>
    </location>
</feature>
<proteinExistence type="predicted"/>
<keyword evidence="2" id="KW-0812">Transmembrane</keyword>
<evidence type="ECO:0000313" key="4">
    <source>
        <dbReference type="Proteomes" id="UP001303046"/>
    </source>
</evidence>